<comment type="similarity">
    <text evidence="1">Belongs to the type-I restriction system S methylase family.</text>
</comment>
<keyword evidence="5" id="KW-0255">Endonuclease</keyword>
<sequence length="422" mass="48973">MPNNWKTYKLEELLTVLTDYHANGAYKKLKANVTLLDKEDYAVMIRTTNLERNNFDDLIYVDKHAYNFLSKSKVNPGDILMNKIANAGSIYQMPNLNRPVTLAMNLFLLRFNEKVNQYYLFYHLKAKEQYIKSFSAGSVTKTITKDAVRNLEFKIPPLPEQKAIASILSTIDDKIENNLAINKTLEEMAMALYKHWFVDFGPFQDGKFVDSELGLIPEGWKVKRLDEVAFKNSKTFDFKGKEKVVFVNTGDVQHGSFLHNNYSEIKGLPGQAKKVIEPNDILYSEIRPKNKRYAYVDFDSSDYVVSTKFMIIRNNEKINNRLLYRILTRQETIDEFQMIAESRSGTFPQITFDVIGHFPIVLPDIRIQNRFQSIVDPLELKQTNNLNEIKSLTKQRDTLLPKLISGEVRLKEFQEQLESISY</sequence>
<keyword evidence="2" id="KW-0680">Restriction system</keyword>
<keyword evidence="5" id="KW-0378">Hydrolase</keyword>
<comment type="caution">
    <text evidence="5">The sequence shown here is derived from an EMBL/GenBank/DDBJ whole genome shotgun (WGS) entry which is preliminary data.</text>
</comment>
<evidence type="ECO:0000256" key="2">
    <source>
        <dbReference type="ARBA" id="ARBA00022747"/>
    </source>
</evidence>
<dbReference type="EMBL" id="JADKYU010000235">
    <property type="protein sequence ID" value="MBF4983620.1"/>
    <property type="molecule type" value="Genomic_DNA"/>
</dbReference>
<dbReference type="InterPro" id="IPR052021">
    <property type="entry name" value="Type-I_RS_S_subunit"/>
</dbReference>
<dbReference type="InterPro" id="IPR044946">
    <property type="entry name" value="Restrct_endonuc_typeI_TRD_sf"/>
</dbReference>
<keyword evidence="5" id="KW-0540">Nuclease</keyword>
<dbReference type="InterPro" id="IPR000055">
    <property type="entry name" value="Restrct_endonuc_typeI_TRD"/>
</dbReference>
<dbReference type="GO" id="GO:0004519">
    <property type="term" value="F:endonuclease activity"/>
    <property type="evidence" value="ECO:0007669"/>
    <property type="project" value="UniProtKB-KW"/>
</dbReference>
<organism evidence="5 6">
    <name type="scientific">Nonlabens mediterrranea</name>
    <dbReference type="NCBI Taxonomy" id="1419947"/>
    <lineage>
        <taxon>Bacteria</taxon>
        <taxon>Pseudomonadati</taxon>
        <taxon>Bacteroidota</taxon>
        <taxon>Flavobacteriia</taxon>
        <taxon>Flavobacteriales</taxon>
        <taxon>Flavobacteriaceae</taxon>
        <taxon>Nonlabens</taxon>
    </lineage>
</organism>
<dbReference type="Proteomes" id="UP001194729">
    <property type="component" value="Unassembled WGS sequence"/>
</dbReference>
<gene>
    <name evidence="5" type="ORF">FNJ87_04515</name>
</gene>
<dbReference type="PANTHER" id="PTHR30408">
    <property type="entry name" value="TYPE-1 RESTRICTION ENZYME ECOKI SPECIFICITY PROTEIN"/>
    <property type="match status" value="1"/>
</dbReference>
<proteinExistence type="inferred from homology"/>
<evidence type="ECO:0000256" key="3">
    <source>
        <dbReference type="ARBA" id="ARBA00023125"/>
    </source>
</evidence>
<feature type="domain" description="Type I restriction modification DNA specificity" evidence="4">
    <location>
        <begin position="2"/>
        <end position="186"/>
    </location>
</feature>
<evidence type="ECO:0000313" key="6">
    <source>
        <dbReference type="Proteomes" id="UP001194729"/>
    </source>
</evidence>
<feature type="domain" description="Type I restriction modification DNA specificity" evidence="4">
    <location>
        <begin position="217"/>
        <end position="387"/>
    </location>
</feature>
<evidence type="ECO:0000256" key="1">
    <source>
        <dbReference type="ARBA" id="ARBA00010923"/>
    </source>
</evidence>
<dbReference type="Pfam" id="PF01420">
    <property type="entry name" value="Methylase_S"/>
    <property type="match status" value="2"/>
</dbReference>
<keyword evidence="3" id="KW-0238">DNA-binding</keyword>
<evidence type="ECO:0000259" key="4">
    <source>
        <dbReference type="Pfam" id="PF01420"/>
    </source>
</evidence>
<reference evidence="5 6" key="1">
    <citation type="submission" date="2020-11" db="EMBL/GenBank/DDBJ databases">
        <title>P. mediterranea TC4 genome.</title>
        <authorList>
            <person name="Molmeret M."/>
        </authorList>
    </citation>
    <scope>NUCLEOTIDE SEQUENCE [LARGE SCALE GENOMIC DNA]</scope>
    <source>
        <strain evidence="5 6">TC4</strain>
    </source>
</reference>
<accession>A0ABS0A2P3</accession>
<evidence type="ECO:0000313" key="5">
    <source>
        <dbReference type="EMBL" id="MBF4983620.1"/>
    </source>
</evidence>
<dbReference type="Gene3D" id="3.90.220.20">
    <property type="entry name" value="DNA methylase specificity domains"/>
    <property type="match status" value="2"/>
</dbReference>
<dbReference type="PANTHER" id="PTHR30408:SF13">
    <property type="entry name" value="TYPE I RESTRICTION ENZYME HINDI SPECIFICITY SUBUNIT"/>
    <property type="match status" value="1"/>
</dbReference>
<dbReference type="SUPFAM" id="SSF116734">
    <property type="entry name" value="DNA methylase specificity domain"/>
    <property type="match status" value="2"/>
</dbReference>
<keyword evidence="6" id="KW-1185">Reference proteome</keyword>
<protein>
    <submittedName>
        <fullName evidence="5">Restriction endonuclease subunit S</fullName>
    </submittedName>
</protein>
<name>A0ABS0A2P3_9FLAO</name>